<name>A0A511YUA4_9CELL</name>
<evidence type="ECO:0000313" key="1">
    <source>
        <dbReference type="EMBL" id="GEN78777.1"/>
    </source>
</evidence>
<dbReference type="AlphaFoldDB" id="A0A511YUA4"/>
<accession>A0A511YUA4</accession>
<reference evidence="1 2" key="1">
    <citation type="submission" date="2019-07" db="EMBL/GenBank/DDBJ databases">
        <title>Whole genome shotgun sequence of Actinotalea fermentans NBRC 105374.</title>
        <authorList>
            <person name="Hosoyama A."/>
            <person name="Uohara A."/>
            <person name="Ohji S."/>
            <person name="Ichikawa N."/>
        </authorList>
    </citation>
    <scope>NUCLEOTIDE SEQUENCE [LARGE SCALE GENOMIC DNA]</scope>
    <source>
        <strain evidence="1 2">NBRC 105374</strain>
    </source>
</reference>
<keyword evidence="2" id="KW-1185">Reference proteome</keyword>
<gene>
    <name evidence="1" type="ORF">AFE02nite_05110</name>
</gene>
<proteinExistence type="predicted"/>
<dbReference type="OrthoDB" id="4833348at2"/>
<sequence length="99" mass="10889">MTQRPLPKSAAPARRRAERFERSLALPGWSPSTWGYDPALESFWAELRPDRVADDPGDPRRGTVLISRDHLITTLPGLARAVARSTQVGDVTALRALTA</sequence>
<comment type="caution">
    <text evidence="1">The sequence shown here is derived from an EMBL/GenBank/DDBJ whole genome shotgun (WGS) entry which is preliminary data.</text>
</comment>
<dbReference type="Proteomes" id="UP000321484">
    <property type="component" value="Unassembled WGS sequence"/>
</dbReference>
<organism evidence="1 2">
    <name type="scientific">Actinotalea fermentans</name>
    <dbReference type="NCBI Taxonomy" id="43671"/>
    <lineage>
        <taxon>Bacteria</taxon>
        <taxon>Bacillati</taxon>
        <taxon>Actinomycetota</taxon>
        <taxon>Actinomycetes</taxon>
        <taxon>Micrococcales</taxon>
        <taxon>Cellulomonadaceae</taxon>
        <taxon>Actinotalea</taxon>
    </lineage>
</organism>
<evidence type="ECO:0000313" key="2">
    <source>
        <dbReference type="Proteomes" id="UP000321484"/>
    </source>
</evidence>
<protein>
    <submittedName>
        <fullName evidence="1">Uncharacterized protein</fullName>
    </submittedName>
</protein>
<dbReference type="EMBL" id="BJYK01000001">
    <property type="protein sequence ID" value="GEN78777.1"/>
    <property type="molecule type" value="Genomic_DNA"/>
</dbReference>
<dbReference type="RefSeq" id="WP_034249079.1">
    <property type="nucleotide sequence ID" value="NZ_BJYK01000001.1"/>
</dbReference>